<dbReference type="InterPro" id="IPR001466">
    <property type="entry name" value="Beta-lactam-related"/>
</dbReference>
<feature type="chain" id="PRO_5039154139" description="Beta-lactamase-related domain-containing protein" evidence="2">
    <location>
        <begin position="27"/>
        <end position="454"/>
    </location>
</feature>
<dbReference type="Pfam" id="PF00144">
    <property type="entry name" value="Beta-lactamase"/>
    <property type="match status" value="1"/>
</dbReference>
<dbReference type="EMBL" id="BMWH01000011">
    <property type="protein sequence ID" value="GGZ90587.1"/>
    <property type="molecule type" value="Genomic_DNA"/>
</dbReference>
<evidence type="ECO:0000313" key="5">
    <source>
        <dbReference type="Proteomes" id="UP000623010"/>
    </source>
</evidence>
<feature type="compositionally biased region" description="Pro residues" evidence="1">
    <location>
        <begin position="102"/>
        <end position="117"/>
    </location>
</feature>
<dbReference type="SUPFAM" id="SSF56601">
    <property type="entry name" value="beta-lactamase/transpeptidase-like"/>
    <property type="match status" value="1"/>
</dbReference>
<gene>
    <name evidence="4" type="ORF">GCM10010389_31160</name>
</gene>
<dbReference type="Proteomes" id="UP000623010">
    <property type="component" value="Unassembled WGS sequence"/>
</dbReference>
<comment type="caution">
    <text evidence="4">The sequence shown here is derived from an EMBL/GenBank/DDBJ whole genome shotgun (WGS) entry which is preliminary data.</text>
</comment>
<dbReference type="InterPro" id="IPR012338">
    <property type="entry name" value="Beta-lactam/transpept-like"/>
</dbReference>
<evidence type="ECO:0000259" key="3">
    <source>
        <dbReference type="Pfam" id="PF00144"/>
    </source>
</evidence>
<dbReference type="Gene3D" id="3.40.710.10">
    <property type="entry name" value="DD-peptidase/beta-lactamase superfamily"/>
    <property type="match status" value="1"/>
</dbReference>
<feature type="domain" description="Beta-lactamase-related" evidence="3">
    <location>
        <begin position="137"/>
        <end position="398"/>
    </location>
</feature>
<feature type="signal peptide" evidence="2">
    <location>
        <begin position="1"/>
        <end position="26"/>
    </location>
</feature>
<reference evidence="4" key="1">
    <citation type="journal article" date="2014" name="Int. J. Syst. Evol. Microbiol.">
        <title>Complete genome sequence of Corynebacterium casei LMG S-19264T (=DSM 44701T), isolated from a smear-ripened cheese.</title>
        <authorList>
            <consortium name="US DOE Joint Genome Institute (JGI-PGF)"/>
            <person name="Walter F."/>
            <person name="Albersmeier A."/>
            <person name="Kalinowski J."/>
            <person name="Ruckert C."/>
        </authorList>
    </citation>
    <scope>NUCLEOTIDE SEQUENCE</scope>
    <source>
        <strain evidence="4">JCM 5016</strain>
    </source>
</reference>
<reference evidence="4" key="2">
    <citation type="submission" date="2020-09" db="EMBL/GenBank/DDBJ databases">
        <authorList>
            <person name="Sun Q."/>
            <person name="Ohkuma M."/>
        </authorList>
    </citation>
    <scope>NUCLEOTIDE SEQUENCE</scope>
    <source>
        <strain evidence="4">JCM 5016</strain>
    </source>
</reference>
<feature type="compositionally biased region" description="Low complexity" evidence="1">
    <location>
        <begin position="30"/>
        <end position="48"/>
    </location>
</feature>
<accession>A0A918RAW0</accession>
<feature type="region of interest" description="Disordered" evidence="1">
    <location>
        <begin position="30"/>
        <end position="120"/>
    </location>
</feature>
<feature type="compositionally biased region" description="Low complexity" evidence="1">
    <location>
        <begin position="62"/>
        <end position="80"/>
    </location>
</feature>
<evidence type="ECO:0000313" key="4">
    <source>
        <dbReference type="EMBL" id="GGZ90587.1"/>
    </source>
</evidence>
<sequence>MPPFRTRLVVPVSLALLGLLAAGHLAGTAPVPSAAGAPAGASRARTAPVASAPGLPPAAHRPGVAGPAGLAPPAASGLPAHRPPHDPVPAPTAGKRPATAATPPPPPPGPVASPPPAVRGGPGALLRLLVTRDGAPAAALLTRDGTTVRYADAGRGIARADHFRAGSVTKTFLATVVLQLAAEHRLSLSDTVEQHLPGLVRSAHADGRDITLRALLTHTSGLADFTELTGGRVALTPQQAVRLALRLPSGRPGRYAYSNTDYVLLGMVVRQVTGHSYAAEVRRRVITPLRLTGTSFPGTRRSLPPPHGRGYAADGSDVTDLDPRVAGAAGEMVTTLTDLDRFYAALLGGRLLPPRRLREMLDTRAAHGAYGMGLFPEKLPCGITVWGHNGRIAGSYVRTAATVDGRRVLTFRVNTDGVSDPVLERDLLSAGFCPRSWSNGRAPAGDPGPRHSFE</sequence>
<protein>
    <recommendedName>
        <fullName evidence="3">Beta-lactamase-related domain-containing protein</fullName>
    </recommendedName>
</protein>
<feature type="compositionally biased region" description="Low complexity" evidence="1">
    <location>
        <begin position="91"/>
        <end position="101"/>
    </location>
</feature>
<feature type="region of interest" description="Disordered" evidence="1">
    <location>
        <begin position="296"/>
        <end position="316"/>
    </location>
</feature>
<dbReference type="InterPro" id="IPR050491">
    <property type="entry name" value="AmpC-like"/>
</dbReference>
<dbReference type="PANTHER" id="PTHR46825:SF7">
    <property type="entry name" value="D-ALANYL-D-ALANINE CARBOXYPEPTIDASE"/>
    <property type="match status" value="1"/>
</dbReference>
<evidence type="ECO:0000256" key="2">
    <source>
        <dbReference type="SAM" id="SignalP"/>
    </source>
</evidence>
<organism evidence="4 5">
    <name type="scientific">Streptomyces echinoruber</name>
    <dbReference type="NCBI Taxonomy" id="68898"/>
    <lineage>
        <taxon>Bacteria</taxon>
        <taxon>Bacillati</taxon>
        <taxon>Actinomycetota</taxon>
        <taxon>Actinomycetes</taxon>
        <taxon>Kitasatosporales</taxon>
        <taxon>Streptomycetaceae</taxon>
        <taxon>Streptomyces</taxon>
    </lineage>
</organism>
<dbReference type="RefSeq" id="WP_190058017.1">
    <property type="nucleotide sequence ID" value="NZ_BMWH01000011.1"/>
</dbReference>
<evidence type="ECO:0000256" key="1">
    <source>
        <dbReference type="SAM" id="MobiDB-lite"/>
    </source>
</evidence>
<proteinExistence type="predicted"/>
<keyword evidence="2" id="KW-0732">Signal</keyword>
<keyword evidence="5" id="KW-1185">Reference proteome</keyword>
<dbReference type="PANTHER" id="PTHR46825">
    <property type="entry name" value="D-ALANYL-D-ALANINE-CARBOXYPEPTIDASE/ENDOPEPTIDASE AMPH"/>
    <property type="match status" value="1"/>
</dbReference>
<name>A0A918RAW0_9ACTN</name>
<dbReference type="AlphaFoldDB" id="A0A918RAW0"/>